<evidence type="ECO:0000256" key="1">
    <source>
        <dbReference type="SAM" id="SignalP"/>
    </source>
</evidence>
<protein>
    <submittedName>
        <fullName evidence="3">PR-1-like protein</fullName>
    </submittedName>
</protein>
<comment type="caution">
    <text evidence="3">The sequence shown here is derived from an EMBL/GenBank/DDBJ whole genome shotgun (WGS) entry which is preliminary data.</text>
</comment>
<keyword evidence="1" id="KW-0732">Signal</keyword>
<dbReference type="PRINTS" id="PR00837">
    <property type="entry name" value="V5TPXLIKE"/>
</dbReference>
<dbReference type="SMART" id="SM00198">
    <property type="entry name" value="SCP"/>
    <property type="match status" value="1"/>
</dbReference>
<gene>
    <name evidence="3" type="ORF">BDZ94DRAFT_1255438</name>
</gene>
<dbReference type="Proteomes" id="UP000807353">
    <property type="component" value="Unassembled WGS sequence"/>
</dbReference>
<dbReference type="InterPro" id="IPR014044">
    <property type="entry name" value="CAP_dom"/>
</dbReference>
<evidence type="ECO:0000313" key="3">
    <source>
        <dbReference type="EMBL" id="KAF9464867.1"/>
    </source>
</evidence>
<dbReference type="EMBL" id="MU150251">
    <property type="protein sequence ID" value="KAF9464867.1"/>
    <property type="molecule type" value="Genomic_DNA"/>
</dbReference>
<dbReference type="InterPro" id="IPR035940">
    <property type="entry name" value="CAP_sf"/>
</dbReference>
<accession>A0A9P5Y796</accession>
<evidence type="ECO:0000313" key="4">
    <source>
        <dbReference type="Proteomes" id="UP000807353"/>
    </source>
</evidence>
<dbReference type="PANTHER" id="PTHR10334">
    <property type="entry name" value="CYSTEINE-RICH SECRETORY PROTEIN-RELATED"/>
    <property type="match status" value="1"/>
</dbReference>
<sequence length="177" mass="19405">MIFITLLLSLAVLLPNLVVSAAPSLLHSSSRRGSPAQINTFLYSHNKVRAAHNAAALTWSKEFAALAETWADNCEFKRTNGILRDTQYGEHHAAATGEFPIVDAIGLLTEDEAQYNPSSPTYNHFTQVVWKSTTEVGCARATCDKIFDHQKGPATYYVCFYNPAGNIIGEASENVQI</sequence>
<dbReference type="SUPFAM" id="SSF55797">
    <property type="entry name" value="PR-1-like"/>
    <property type="match status" value="1"/>
</dbReference>
<keyword evidence="4" id="KW-1185">Reference proteome</keyword>
<dbReference type="InterPro" id="IPR001283">
    <property type="entry name" value="CRISP-related"/>
</dbReference>
<proteinExistence type="predicted"/>
<evidence type="ECO:0000259" key="2">
    <source>
        <dbReference type="SMART" id="SM00198"/>
    </source>
</evidence>
<feature type="domain" description="SCP" evidence="2">
    <location>
        <begin position="36"/>
        <end position="169"/>
    </location>
</feature>
<dbReference type="Gene3D" id="3.40.33.10">
    <property type="entry name" value="CAP"/>
    <property type="match status" value="1"/>
</dbReference>
<dbReference type="OrthoDB" id="337038at2759"/>
<dbReference type="Pfam" id="PF00188">
    <property type="entry name" value="CAP"/>
    <property type="match status" value="1"/>
</dbReference>
<organism evidence="3 4">
    <name type="scientific">Collybia nuda</name>
    <dbReference type="NCBI Taxonomy" id="64659"/>
    <lineage>
        <taxon>Eukaryota</taxon>
        <taxon>Fungi</taxon>
        <taxon>Dikarya</taxon>
        <taxon>Basidiomycota</taxon>
        <taxon>Agaricomycotina</taxon>
        <taxon>Agaricomycetes</taxon>
        <taxon>Agaricomycetidae</taxon>
        <taxon>Agaricales</taxon>
        <taxon>Tricholomatineae</taxon>
        <taxon>Clitocybaceae</taxon>
        <taxon>Collybia</taxon>
    </lineage>
</organism>
<feature type="signal peptide" evidence="1">
    <location>
        <begin position="1"/>
        <end position="21"/>
    </location>
</feature>
<feature type="chain" id="PRO_5040376533" evidence="1">
    <location>
        <begin position="22"/>
        <end position="177"/>
    </location>
</feature>
<dbReference type="AlphaFoldDB" id="A0A9P5Y796"/>
<reference evidence="3" key="1">
    <citation type="submission" date="2020-11" db="EMBL/GenBank/DDBJ databases">
        <authorList>
            <consortium name="DOE Joint Genome Institute"/>
            <person name="Ahrendt S."/>
            <person name="Riley R."/>
            <person name="Andreopoulos W."/>
            <person name="Labutti K."/>
            <person name="Pangilinan J."/>
            <person name="Ruiz-Duenas F.J."/>
            <person name="Barrasa J.M."/>
            <person name="Sanchez-Garcia M."/>
            <person name="Camarero S."/>
            <person name="Miyauchi S."/>
            <person name="Serrano A."/>
            <person name="Linde D."/>
            <person name="Babiker R."/>
            <person name="Drula E."/>
            <person name="Ayuso-Fernandez I."/>
            <person name="Pacheco R."/>
            <person name="Padilla G."/>
            <person name="Ferreira P."/>
            <person name="Barriuso J."/>
            <person name="Kellner H."/>
            <person name="Castanera R."/>
            <person name="Alfaro M."/>
            <person name="Ramirez L."/>
            <person name="Pisabarro A.G."/>
            <person name="Kuo A."/>
            <person name="Tritt A."/>
            <person name="Lipzen A."/>
            <person name="He G."/>
            <person name="Yan M."/>
            <person name="Ng V."/>
            <person name="Cullen D."/>
            <person name="Martin F."/>
            <person name="Rosso M.-N."/>
            <person name="Henrissat B."/>
            <person name="Hibbett D."/>
            <person name="Martinez A.T."/>
            <person name="Grigoriev I.V."/>
        </authorList>
    </citation>
    <scope>NUCLEOTIDE SEQUENCE</scope>
    <source>
        <strain evidence="3">CBS 247.69</strain>
    </source>
</reference>
<name>A0A9P5Y796_9AGAR</name>